<evidence type="ECO:0000313" key="1">
    <source>
        <dbReference type="EMBL" id="MCW7552131.1"/>
    </source>
</evidence>
<dbReference type="Proteomes" id="UP001209854">
    <property type="component" value="Unassembled WGS sequence"/>
</dbReference>
<proteinExistence type="predicted"/>
<protein>
    <recommendedName>
        <fullName evidence="3">Phage tail assembly protein</fullName>
    </recommendedName>
</protein>
<dbReference type="RefSeq" id="WP_262567109.1">
    <property type="nucleotide sequence ID" value="NZ_JAPFCC010000001.1"/>
</dbReference>
<sequence length="111" mass="12535">MLNFEQLIDKPPLKTCNFTLDDGRDVTLHELPLSVIEDVQYVGQQEDDNVGSIMKSIVCVVAHSLLGRPPEPDELKQLRERFGASAMMAIYYEALKFSRLGPDDLDETKKP</sequence>
<organism evidence="1 2">
    <name type="scientific">Endozoicomonas gorgoniicola</name>
    <dbReference type="NCBI Taxonomy" id="1234144"/>
    <lineage>
        <taxon>Bacteria</taxon>
        <taxon>Pseudomonadati</taxon>
        <taxon>Pseudomonadota</taxon>
        <taxon>Gammaproteobacteria</taxon>
        <taxon>Oceanospirillales</taxon>
        <taxon>Endozoicomonadaceae</taxon>
        <taxon>Endozoicomonas</taxon>
    </lineage>
</organism>
<keyword evidence="2" id="KW-1185">Reference proteome</keyword>
<dbReference type="EMBL" id="JAPFCC010000001">
    <property type="protein sequence ID" value="MCW7552131.1"/>
    <property type="molecule type" value="Genomic_DNA"/>
</dbReference>
<gene>
    <name evidence="1" type="ORF">NX722_05620</name>
</gene>
<name>A0ABT3MRX9_9GAMM</name>
<reference evidence="1 2" key="1">
    <citation type="submission" date="2022-10" db="EMBL/GenBank/DDBJ databases">
        <title>High-quality genome sequences of two octocoral-associated bacteria, Endozoicomonas euniceicola EF212 and Endozoicomonas gorgoniicola PS125.</title>
        <authorList>
            <person name="Chiou Y.-J."/>
            <person name="Chen Y.-H."/>
        </authorList>
    </citation>
    <scope>NUCLEOTIDE SEQUENCE [LARGE SCALE GENOMIC DNA]</scope>
    <source>
        <strain evidence="1 2">PS125</strain>
    </source>
</reference>
<evidence type="ECO:0008006" key="3">
    <source>
        <dbReference type="Google" id="ProtNLM"/>
    </source>
</evidence>
<comment type="caution">
    <text evidence="1">The sequence shown here is derived from an EMBL/GenBank/DDBJ whole genome shotgun (WGS) entry which is preliminary data.</text>
</comment>
<evidence type="ECO:0000313" key="2">
    <source>
        <dbReference type="Proteomes" id="UP001209854"/>
    </source>
</evidence>
<accession>A0ABT3MRX9</accession>